<dbReference type="InterPro" id="IPR051554">
    <property type="entry name" value="Acetyltransferase_Eis"/>
</dbReference>
<dbReference type="SUPFAM" id="SSF55718">
    <property type="entry name" value="SCP-like"/>
    <property type="match status" value="1"/>
</dbReference>
<evidence type="ECO:0000313" key="2">
    <source>
        <dbReference type="EMBL" id="MBB6216782.1"/>
    </source>
</evidence>
<organism evidence="2 3">
    <name type="scientific">Anaerosolibacter carboniphilus</name>
    <dbReference type="NCBI Taxonomy" id="1417629"/>
    <lineage>
        <taxon>Bacteria</taxon>
        <taxon>Bacillati</taxon>
        <taxon>Bacillota</taxon>
        <taxon>Clostridia</taxon>
        <taxon>Peptostreptococcales</taxon>
        <taxon>Thermotaleaceae</taxon>
        <taxon>Anaerosolibacter</taxon>
    </lineage>
</organism>
<dbReference type="PANTHER" id="PTHR37817:SF1">
    <property type="entry name" value="N-ACETYLTRANSFERASE EIS"/>
    <property type="match status" value="1"/>
</dbReference>
<gene>
    <name evidence="2" type="ORF">HNQ80_002886</name>
</gene>
<dbReference type="GO" id="GO:0034069">
    <property type="term" value="F:aminoglycoside N-acetyltransferase activity"/>
    <property type="evidence" value="ECO:0007669"/>
    <property type="project" value="TreeGrafter"/>
</dbReference>
<dbReference type="GO" id="GO:0030649">
    <property type="term" value="P:aminoglycoside antibiotic catabolic process"/>
    <property type="evidence" value="ECO:0007669"/>
    <property type="project" value="TreeGrafter"/>
</dbReference>
<keyword evidence="3" id="KW-1185">Reference proteome</keyword>
<dbReference type="SUPFAM" id="SSF55729">
    <property type="entry name" value="Acyl-CoA N-acyltransferases (Nat)"/>
    <property type="match status" value="1"/>
</dbReference>
<dbReference type="Proteomes" id="UP000579281">
    <property type="component" value="Unassembled WGS sequence"/>
</dbReference>
<dbReference type="RefSeq" id="WP_184311305.1">
    <property type="nucleotide sequence ID" value="NZ_JACHEN010000017.1"/>
</dbReference>
<dbReference type="Pfam" id="PF17668">
    <property type="entry name" value="Acetyltransf_17"/>
    <property type="match status" value="1"/>
</dbReference>
<dbReference type="Pfam" id="PF13527">
    <property type="entry name" value="Acetyltransf_9"/>
    <property type="match status" value="1"/>
</dbReference>
<dbReference type="InterPro" id="IPR016181">
    <property type="entry name" value="Acyl_CoA_acyltransferase"/>
</dbReference>
<reference evidence="2 3" key="1">
    <citation type="submission" date="2020-08" db="EMBL/GenBank/DDBJ databases">
        <title>Genomic Encyclopedia of Type Strains, Phase IV (KMG-IV): sequencing the most valuable type-strain genomes for metagenomic binning, comparative biology and taxonomic classification.</title>
        <authorList>
            <person name="Goeker M."/>
        </authorList>
    </citation>
    <scope>NUCLEOTIDE SEQUENCE [LARGE SCALE GENOMIC DNA]</scope>
    <source>
        <strain evidence="2 3">DSM 103526</strain>
    </source>
</reference>
<dbReference type="PANTHER" id="PTHR37817">
    <property type="entry name" value="N-ACETYLTRANSFERASE EIS"/>
    <property type="match status" value="1"/>
</dbReference>
<dbReference type="AlphaFoldDB" id="A0A841L0T3"/>
<evidence type="ECO:0000259" key="1">
    <source>
        <dbReference type="PROSITE" id="PS51186"/>
    </source>
</evidence>
<dbReference type="InterPro" id="IPR041380">
    <property type="entry name" value="Acetyltransf_17"/>
</dbReference>
<dbReference type="InterPro" id="IPR036527">
    <property type="entry name" value="SCP2_sterol-bd_dom_sf"/>
</dbReference>
<comment type="caution">
    <text evidence="2">The sequence shown here is derived from an EMBL/GenBank/DDBJ whole genome shotgun (WGS) entry which is preliminary data.</text>
</comment>
<dbReference type="CDD" id="cd04301">
    <property type="entry name" value="NAT_SF"/>
    <property type="match status" value="1"/>
</dbReference>
<dbReference type="Pfam" id="PF13530">
    <property type="entry name" value="SCP2_2"/>
    <property type="match status" value="1"/>
</dbReference>
<dbReference type="PROSITE" id="PS51186">
    <property type="entry name" value="GNAT"/>
    <property type="match status" value="1"/>
</dbReference>
<dbReference type="Gene3D" id="3.30.1050.10">
    <property type="entry name" value="SCP2 sterol-binding domain"/>
    <property type="match status" value="1"/>
</dbReference>
<keyword evidence="2" id="KW-0808">Transferase</keyword>
<evidence type="ECO:0000313" key="3">
    <source>
        <dbReference type="Proteomes" id="UP000579281"/>
    </source>
</evidence>
<dbReference type="InterPro" id="IPR000182">
    <property type="entry name" value="GNAT_dom"/>
</dbReference>
<sequence length="395" mass="45472">MIIRRLEKKDMEAAKSLWRYAFESQEPFCSWYFENVVAPENLLGIFMEDDLAASLQLNPYRLWLNGNSFDTSYVVGVITAPAYRHRGLTKELMAAAIGEMNRKNHGVSILMPFDTSFYSTYGWELCYSQLRYEIPMDMLKNFGATQGNFTPVHGKDDVNALQGIYESYLKDYQGYVQRTPKDWAILIQDLHHDGGYGYILMDETGTPAGYILYFLKDGTLNIRELAYCSHWAKKSLIHFVYRHKSQTTKAAWPAPVGDLDFLFLRDTIKPTPTNTIRILPFMAGRVVNVKSALENCRYPKDTLLSFTLQISDIYGPWNHGIFSVMIQDGIPCVQETEDMEPDLSCSINVFSRLFFGAISLEQALFMEEALLHNPLLSDDLKRIFQQKNNFINEYF</sequence>
<dbReference type="Gene3D" id="3.40.630.30">
    <property type="match status" value="2"/>
</dbReference>
<name>A0A841L0T3_9FIRM</name>
<feature type="domain" description="N-acetyltransferase" evidence="1">
    <location>
        <begin position="1"/>
        <end position="141"/>
    </location>
</feature>
<accession>A0A841L0T3</accession>
<dbReference type="EMBL" id="JACHEN010000017">
    <property type="protein sequence ID" value="MBB6216782.1"/>
    <property type="molecule type" value="Genomic_DNA"/>
</dbReference>
<proteinExistence type="predicted"/>
<protein>
    <submittedName>
        <fullName evidence="2">Putative acetyltransferase</fullName>
    </submittedName>
</protein>
<dbReference type="InterPro" id="IPR025559">
    <property type="entry name" value="Eis_dom"/>
</dbReference>